<sequence>MESEEKQEVKFNPPLWRQRRNFVSRYLKINSGFKKICDAGCGEGALLEILLNDTQFSLLAGIDIHRQSIIECYNRCKPNDMDLKYLRELPITLDLFHGSLEYVDKRLLGYDCFVLLEVIEHLDERTLEKLPQNLFGYYRPECIIISTPNAEFNVYFPDLKYGTVEQTFRHWDHKFEWTRKEFESWCKDCAEEYGYDVEFDGVGLLGPADRGYCTQIAIFTNPLRSTKSFKETETRYNYKYKIEYPYFEESGFTDLDIEDEVLDNLYMVITDWDEFQQSKKVELEHIWSILRIRQVCKYKKRLIEVLHSSRVLQLDGEYVEVLTDVQKPKELLLDNEDYQDDWGNDNSGWDSNDYLDDKDGWNSSEEPATKKWKESFDTTAVPSDSEIEIYEN</sequence>
<keyword evidence="4" id="KW-0489">Methyltransferase</keyword>
<dbReference type="GO" id="GO:0090486">
    <property type="term" value="F:small RNA 2'-O-methyltransferase activity"/>
    <property type="evidence" value="ECO:0007669"/>
    <property type="project" value="UniProtKB-EC"/>
</dbReference>
<evidence type="ECO:0000256" key="6">
    <source>
        <dbReference type="ARBA" id="ARBA00022691"/>
    </source>
</evidence>
<dbReference type="GO" id="GO:0001510">
    <property type="term" value="P:RNA methylation"/>
    <property type="evidence" value="ECO:0007669"/>
    <property type="project" value="InterPro"/>
</dbReference>
<dbReference type="GO" id="GO:0046872">
    <property type="term" value="F:metal ion binding"/>
    <property type="evidence" value="ECO:0007669"/>
    <property type="project" value="UniProtKB-KW"/>
</dbReference>
<evidence type="ECO:0000256" key="10">
    <source>
        <dbReference type="ARBA" id="ARBA00023158"/>
    </source>
</evidence>
<feature type="compositionally biased region" description="Basic and acidic residues" evidence="13">
    <location>
        <begin position="367"/>
        <end position="376"/>
    </location>
</feature>
<evidence type="ECO:0000313" key="14">
    <source>
        <dbReference type="EMBL" id="KAJ3252354.1"/>
    </source>
</evidence>
<dbReference type="Proteomes" id="UP001210925">
    <property type="component" value="Unassembled WGS sequence"/>
</dbReference>
<reference evidence="14" key="1">
    <citation type="submission" date="2020-05" db="EMBL/GenBank/DDBJ databases">
        <title>Phylogenomic resolution of chytrid fungi.</title>
        <authorList>
            <person name="Stajich J.E."/>
            <person name="Amses K."/>
            <person name="Simmons R."/>
            <person name="Seto K."/>
            <person name="Myers J."/>
            <person name="Bonds A."/>
            <person name="Quandt C.A."/>
            <person name="Barry K."/>
            <person name="Liu P."/>
            <person name="Grigoriev I."/>
            <person name="Longcore J.E."/>
            <person name="James T.Y."/>
        </authorList>
    </citation>
    <scope>NUCLEOTIDE SEQUENCE</scope>
    <source>
        <strain evidence="14">PLAUS21</strain>
    </source>
</reference>
<dbReference type="PANTHER" id="PTHR21404">
    <property type="entry name" value="HEN1"/>
    <property type="match status" value="1"/>
</dbReference>
<evidence type="ECO:0000256" key="5">
    <source>
        <dbReference type="ARBA" id="ARBA00022679"/>
    </source>
</evidence>
<name>A0AAD5UAN0_9FUNG</name>
<dbReference type="SUPFAM" id="SSF53335">
    <property type="entry name" value="S-adenosyl-L-methionine-dependent methyltransferases"/>
    <property type="match status" value="1"/>
</dbReference>
<comment type="catalytic activity">
    <reaction evidence="12">
        <text>small RNA 3'-end nucleotide + S-adenosyl-L-methionine = small RNA 3'-end 2'-O-methylnucleotide + S-adenosyl-L-homocysteine + H(+)</text>
        <dbReference type="Rhea" id="RHEA:37887"/>
        <dbReference type="Rhea" id="RHEA-COMP:10415"/>
        <dbReference type="Rhea" id="RHEA-COMP:10416"/>
        <dbReference type="ChEBI" id="CHEBI:15378"/>
        <dbReference type="ChEBI" id="CHEBI:57856"/>
        <dbReference type="ChEBI" id="CHEBI:59789"/>
        <dbReference type="ChEBI" id="CHEBI:74896"/>
        <dbReference type="ChEBI" id="CHEBI:74898"/>
        <dbReference type="EC" id="2.1.1.386"/>
    </reaction>
</comment>
<evidence type="ECO:0000256" key="8">
    <source>
        <dbReference type="ARBA" id="ARBA00022842"/>
    </source>
</evidence>
<dbReference type="AlphaFoldDB" id="A0AAD5UAN0"/>
<evidence type="ECO:0000256" key="9">
    <source>
        <dbReference type="ARBA" id="ARBA00022884"/>
    </source>
</evidence>
<comment type="caution">
    <text evidence="14">The sequence shown here is derived from an EMBL/GenBank/DDBJ whole genome shotgun (WGS) entry which is preliminary data.</text>
</comment>
<evidence type="ECO:0000313" key="15">
    <source>
        <dbReference type="Proteomes" id="UP001210925"/>
    </source>
</evidence>
<evidence type="ECO:0000256" key="13">
    <source>
        <dbReference type="SAM" id="MobiDB-lite"/>
    </source>
</evidence>
<dbReference type="GO" id="GO:0003723">
    <property type="term" value="F:RNA binding"/>
    <property type="evidence" value="ECO:0007669"/>
    <property type="project" value="UniProtKB-KW"/>
</dbReference>
<keyword evidence="6" id="KW-0949">S-adenosyl-L-methionine</keyword>
<comment type="similarity">
    <text evidence="2">Belongs to the methyltransferase superfamily. HEN1 family.</text>
</comment>
<dbReference type="GO" id="GO:0005737">
    <property type="term" value="C:cytoplasm"/>
    <property type="evidence" value="ECO:0007669"/>
    <property type="project" value="TreeGrafter"/>
</dbReference>
<keyword evidence="9" id="KW-0694">RNA-binding</keyword>
<dbReference type="EMBL" id="JADGKB010000144">
    <property type="protein sequence ID" value="KAJ3252354.1"/>
    <property type="molecule type" value="Genomic_DNA"/>
</dbReference>
<evidence type="ECO:0000256" key="4">
    <source>
        <dbReference type="ARBA" id="ARBA00022603"/>
    </source>
</evidence>
<evidence type="ECO:0000256" key="7">
    <source>
        <dbReference type="ARBA" id="ARBA00022723"/>
    </source>
</evidence>
<proteinExistence type="inferred from homology"/>
<dbReference type="GO" id="GO:0030422">
    <property type="term" value="P:siRNA processing"/>
    <property type="evidence" value="ECO:0007669"/>
    <property type="project" value="TreeGrafter"/>
</dbReference>
<dbReference type="Gene3D" id="3.40.50.150">
    <property type="entry name" value="Vaccinia Virus protein VP39"/>
    <property type="match status" value="1"/>
</dbReference>
<evidence type="ECO:0000256" key="11">
    <source>
        <dbReference type="ARBA" id="ARBA00035025"/>
    </source>
</evidence>
<dbReference type="GO" id="GO:0005634">
    <property type="term" value="C:nucleus"/>
    <property type="evidence" value="ECO:0007669"/>
    <property type="project" value="TreeGrafter"/>
</dbReference>
<evidence type="ECO:0000256" key="1">
    <source>
        <dbReference type="ARBA" id="ARBA00001946"/>
    </source>
</evidence>
<protein>
    <recommendedName>
        <fullName evidence="3">Small RNA 2'-O-methyltransferase</fullName>
        <ecNumber evidence="11">2.1.1.386</ecNumber>
    </recommendedName>
</protein>
<keyword evidence="10" id="KW-0943">RNA-mediated gene silencing</keyword>
<keyword evidence="7" id="KW-0479">Metal-binding</keyword>
<evidence type="ECO:0000256" key="12">
    <source>
        <dbReference type="ARBA" id="ARBA00048418"/>
    </source>
</evidence>
<keyword evidence="15" id="KW-1185">Reference proteome</keyword>
<accession>A0AAD5UAN0</accession>
<comment type="cofactor">
    <cofactor evidence="1">
        <name>Mg(2+)</name>
        <dbReference type="ChEBI" id="CHEBI:18420"/>
    </cofactor>
</comment>
<evidence type="ECO:0000256" key="3">
    <source>
        <dbReference type="ARBA" id="ARBA00021330"/>
    </source>
</evidence>
<dbReference type="PANTHER" id="PTHR21404:SF3">
    <property type="entry name" value="SMALL RNA 2'-O-METHYLTRANSFERASE"/>
    <property type="match status" value="1"/>
</dbReference>
<organism evidence="14 15">
    <name type="scientific">Boothiomyces macroporosus</name>
    <dbReference type="NCBI Taxonomy" id="261099"/>
    <lineage>
        <taxon>Eukaryota</taxon>
        <taxon>Fungi</taxon>
        <taxon>Fungi incertae sedis</taxon>
        <taxon>Chytridiomycota</taxon>
        <taxon>Chytridiomycota incertae sedis</taxon>
        <taxon>Chytridiomycetes</taxon>
        <taxon>Rhizophydiales</taxon>
        <taxon>Terramycetaceae</taxon>
        <taxon>Boothiomyces</taxon>
    </lineage>
</organism>
<dbReference type="Pfam" id="PF13489">
    <property type="entry name" value="Methyltransf_23"/>
    <property type="match status" value="1"/>
</dbReference>
<dbReference type="InterPro" id="IPR029063">
    <property type="entry name" value="SAM-dependent_MTases_sf"/>
</dbReference>
<dbReference type="InterPro" id="IPR026610">
    <property type="entry name" value="Hen1"/>
</dbReference>
<gene>
    <name evidence="14" type="primary">HENMT1</name>
    <name evidence="14" type="ORF">HK103_001615</name>
</gene>
<dbReference type="EC" id="2.1.1.386" evidence="11"/>
<keyword evidence="8" id="KW-0460">Magnesium</keyword>
<evidence type="ECO:0000256" key="2">
    <source>
        <dbReference type="ARBA" id="ARBA00009026"/>
    </source>
</evidence>
<feature type="region of interest" description="Disordered" evidence="13">
    <location>
        <begin position="336"/>
        <end position="392"/>
    </location>
</feature>
<keyword evidence="5" id="KW-0808">Transferase</keyword>